<feature type="region of interest" description="C-terminal hotdog fold" evidence="8">
    <location>
        <begin position="1114"/>
        <end position="1270"/>
    </location>
</feature>
<comment type="caution">
    <text evidence="12">The sequence shown here is derived from an EMBL/GenBank/DDBJ whole genome shotgun (WGS) entry which is preliminary data.</text>
</comment>
<evidence type="ECO:0000313" key="13">
    <source>
        <dbReference type="Proteomes" id="UP000729357"/>
    </source>
</evidence>
<dbReference type="Pfam" id="PF08240">
    <property type="entry name" value="ADH_N"/>
    <property type="match status" value="1"/>
</dbReference>
<dbReference type="InterPro" id="IPR056501">
    <property type="entry name" value="NAD-bd_HRPKS_sdrA"/>
</dbReference>
<feature type="active site" description="Proton acceptor; for dehydratase activity" evidence="8">
    <location>
        <position position="979"/>
    </location>
</feature>
<organism evidence="12 13">
    <name type="scientific">Aureobasidium melanogenum</name>
    <name type="common">Aureobasidium pullulans var. melanogenum</name>
    <dbReference type="NCBI Taxonomy" id="46634"/>
    <lineage>
        <taxon>Eukaryota</taxon>
        <taxon>Fungi</taxon>
        <taxon>Dikarya</taxon>
        <taxon>Ascomycota</taxon>
        <taxon>Pezizomycotina</taxon>
        <taxon>Dothideomycetes</taxon>
        <taxon>Dothideomycetidae</taxon>
        <taxon>Dothideales</taxon>
        <taxon>Saccotheciaceae</taxon>
        <taxon>Aureobasidium</taxon>
    </lineage>
</organism>
<dbReference type="SMART" id="SM00827">
    <property type="entry name" value="PKS_AT"/>
    <property type="match status" value="1"/>
</dbReference>
<dbReference type="InterPro" id="IPR020806">
    <property type="entry name" value="PKS_PP-bd"/>
</dbReference>
<dbReference type="Pfam" id="PF00107">
    <property type="entry name" value="ADH_zinc_N"/>
    <property type="match status" value="1"/>
</dbReference>
<dbReference type="Gene3D" id="1.10.1200.10">
    <property type="entry name" value="ACP-like"/>
    <property type="match status" value="1"/>
</dbReference>
<dbReference type="InterPro" id="IPR014043">
    <property type="entry name" value="Acyl_transferase_dom"/>
</dbReference>
<dbReference type="SUPFAM" id="SSF53901">
    <property type="entry name" value="Thiolase-like"/>
    <property type="match status" value="1"/>
</dbReference>
<dbReference type="PROSITE" id="PS50075">
    <property type="entry name" value="CARRIER"/>
    <property type="match status" value="1"/>
</dbReference>
<dbReference type="PANTHER" id="PTHR43775:SF29">
    <property type="entry name" value="ASPERFURANONE POLYKETIDE SYNTHASE AFOG-RELATED"/>
    <property type="match status" value="1"/>
</dbReference>
<keyword evidence="6" id="KW-0511">Multifunctional enzyme</keyword>
<dbReference type="PROSITE" id="PS00606">
    <property type="entry name" value="KS3_1"/>
    <property type="match status" value="1"/>
</dbReference>
<evidence type="ECO:0000256" key="2">
    <source>
        <dbReference type="ARBA" id="ARBA00022553"/>
    </source>
</evidence>
<dbReference type="InterPro" id="IPR013154">
    <property type="entry name" value="ADH-like_N"/>
</dbReference>
<dbReference type="Gene3D" id="3.10.129.110">
    <property type="entry name" value="Polyketide synthase dehydratase"/>
    <property type="match status" value="1"/>
</dbReference>
<dbReference type="Pfam" id="PF16197">
    <property type="entry name" value="KAsynt_C_assoc"/>
    <property type="match status" value="1"/>
</dbReference>
<evidence type="ECO:0000313" key="12">
    <source>
        <dbReference type="EMBL" id="KAG9990495.1"/>
    </source>
</evidence>
<keyword evidence="7" id="KW-0012">Acyltransferase</keyword>
<dbReference type="Pfam" id="PF00109">
    <property type="entry name" value="ketoacyl-synt"/>
    <property type="match status" value="1"/>
</dbReference>
<evidence type="ECO:0000259" key="11">
    <source>
        <dbReference type="PROSITE" id="PS52019"/>
    </source>
</evidence>
<dbReference type="Pfam" id="PF02801">
    <property type="entry name" value="Ketoacyl-synt_C"/>
    <property type="match status" value="1"/>
</dbReference>
<keyword evidence="13" id="KW-1185">Reference proteome</keyword>
<dbReference type="InterPro" id="IPR014031">
    <property type="entry name" value="Ketoacyl_synth_C"/>
</dbReference>
<dbReference type="GO" id="GO:0004315">
    <property type="term" value="F:3-oxoacyl-[acyl-carrier-protein] synthase activity"/>
    <property type="evidence" value="ECO:0007669"/>
    <property type="project" value="InterPro"/>
</dbReference>
<dbReference type="InterPro" id="IPR006162">
    <property type="entry name" value="Ppantetheine_attach_site"/>
</dbReference>
<dbReference type="InterPro" id="IPR042104">
    <property type="entry name" value="PKS_dehydratase_sf"/>
</dbReference>
<dbReference type="Pfam" id="PF23297">
    <property type="entry name" value="ACP_SdgA_C"/>
    <property type="match status" value="1"/>
</dbReference>
<dbReference type="GO" id="GO:0006633">
    <property type="term" value="P:fatty acid biosynthetic process"/>
    <property type="evidence" value="ECO:0007669"/>
    <property type="project" value="InterPro"/>
</dbReference>
<feature type="non-terminal residue" evidence="12">
    <location>
        <position position="1"/>
    </location>
</feature>
<dbReference type="CDD" id="cd00833">
    <property type="entry name" value="PKS"/>
    <property type="match status" value="1"/>
</dbReference>
<evidence type="ECO:0000256" key="3">
    <source>
        <dbReference type="ARBA" id="ARBA00022679"/>
    </source>
</evidence>
<dbReference type="Gene3D" id="3.40.50.720">
    <property type="entry name" value="NAD(P)-binding Rossmann-like Domain"/>
    <property type="match status" value="1"/>
</dbReference>
<dbReference type="SMART" id="SM00822">
    <property type="entry name" value="PKS_KR"/>
    <property type="match status" value="1"/>
</dbReference>
<dbReference type="InterPro" id="IPR009081">
    <property type="entry name" value="PP-bd_ACP"/>
</dbReference>
<dbReference type="Pfam" id="PF21089">
    <property type="entry name" value="PKS_DH_N"/>
    <property type="match status" value="1"/>
</dbReference>
<keyword evidence="5" id="KW-0560">Oxidoreductase</keyword>
<dbReference type="SUPFAM" id="SSF47336">
    <property type="entry name" value="ACP-like"/>
    <property type="match status" value="1"/>
</dbReference>
<dbReference type="GO" id="GO:0016491">
    <property type="term" value="F:oxidoreductase activity"/>
    <property type="evidence" value="ECO:0007669"/>
    <property type="project" value="UniProtKB-KW"/>
</dbReference>
<sequence>MPAEIYDQGSDLMPIAVVGMSCRFPGDAVNPSKLWDMLLEGKSAWSPILKGKFNADAFFHPNPDRNGAMNVRGGHFLKEDIGLFDASFFNISPNEAKAIDPQQRLQLESAYEALENAGIPMERVAGSDTSVYVGVFNRDYSEMLARDPEVGPAYQATGNGQAILSNRISYFFDLKGPSITIDTACSASLTALHLACQSLRTGESKMAIVGGTNMIFSPDIMVAMSLLRFLSEDGKCYTYDHRASGYSRGEGVASVVLKPLDAALRDGDPVRAVIRQSAVNQDGRTAGITLPSSSAQESLIRSAYTSAGLDPSHTTYFEAHGTGTSAGDPLEAEAISKVLGRNRSSSNPVIVGSIKTNVGHLEGASGLAGLIKAVLILETGLIPQNLNFEQANERIPLQQWNLKVPLETMEWPTAGLRRASVNSFGYGGTNAHVILDDAHSFLQTYQGNNLSKFNSRNSALNGFHPKGDLPVVDKLYVLYSNDENSGRAMAEQLSKYLIGHKDIDSSLMDNLAFTLAERRSQLPWRACVRASTINDLVASLETLKFKRTAKSPKLGFVFTGQGAQWYGMGRELLARYPTFLGRIHAADEILKNLGAQWSIYDELNKGENSSQVDLPHISQPICTSLQIALVDLLSEWGVTPGSVTGHSSGEIAAAYTAGALSFESAIEVAYHRGVLSSSASKFYGQAGSMLAVGLGHAEAADAIADHVKTGRAMVACVNSPSSVTVSGDSVAIDQLCIALTASGVFARKLKVQTAYHSHHMSTIAEKYRKAMHGIHSESGNGIQFFSSVTGERHDVSKLGADYWVQNMISPVLFHQSVTSLCSGKQTQSSKRRPRSSGTPDWLIEVGPHSALSGPVRQILASIGSSKIAYASVLVRKKDAVHTALDCVASLVADGCQILFERINHPCGSPAELKVLNDLSPYTWNHGTVHWAESRYSKGYRLRQFPRHDLVGHPVSDFNLLEPRWRNFIRVSENPWVREHQVTNSILYPAAGMIVMAVEAMRQMAKLKPTKLRISGFELRDISVGKALVVPETNEGVETMLTMRPLNTSSRDSSDLWQEFRVFSHGSSEGWTEHCRGRIAYRLESIPTVIDAGREKSVHDKELSLTHEHAQEACTSKVNVHEMYEALDAIQLSYGDTFRNITDINCGPGQSFGTIKIANVAKIMPYGFEYDYLIHPATLDSVIQTIFPALAPAGTVIENAIVPTFVEKIFISDNISNIAGHQYKTWSSANFQGFKNATADINVAESVNNMLVPLIEISGLQCSSLVEPASQDISSKVPKLCFRLDWDTDIDHLTPASIKDMFVEQAVDPSESRIISNLEEASFYYIQEAIGELTTQDVLNLDPHHTVFYEWMRSQVESVEDANFPHQTSKWLNATSEERAEAFHVARTSCCEGQMVYRMGRNLARILRKEVEPLELMLEDELLYEVYRDSLGNDRCYRQMVSYIQKLAFKNPTLNVLEIGAGTGGATLPIIEALVDPDGKHAQLTHYDFTDVSSGFFEKAQESFKAWSGLMSFKKLNIEEDPLTQGFVEGSYDLIIAANVLHATKSMKTTMENVRKLLKPNGKLVLTEITQRPLRLTMVFGNLPGWWMGAEEGRRHGPSLYDHEWDDLLKETGFSGLDICRSDYPQDADHVYSVIASSAVEKRRSELPEIFAVMPEHKSSLAEHTIRQVSKICDTRIRYVHVNSIPNVTGAIVLFLAEVEGSILARLRQEDFANVQRAISTSKLTFWVTIGGSVEGSRAEANVVSGLARAVRAENHALRFITLDLDSDRDSDMEAVSTICRIFTTATQDINQNQGIDFEYSERSGKILIPRIFEDTPTNDFIHTDINPPVAELESFSQHGRSLKLEIGVPGLLDTLRFVDDPVMERPLASDEVDISIHATGVNFKDVMVSMGQLVEDFLGCEVSGVVTAVGSSVTHVAVGDRVCSWTLGGYGNNIRNDAGFVQKIPDDMSFEHAASLPLVYCTAYYSLFDIGHLAQGETVLIHAAAGGVGQAAIMLAKHIGAEVHVTVGTEEKKKLVQDRYGIPSDHIFSSRDTSFVSGIMSMTKGRGVDVILNSLAGEPLQQSWDCIARFGRFVEIGKRDIALNGKLNMSNFARNTTFSSVDLTVIIRHNKKLGARILKDVMSLVQQHAVQQVHPITVLGTTEIEVAFRLMQAGKHVGKVVIKSDTDCNVKVLPSVRHPLKLCADASYLLVGGLGGLGRSLGLWMSSQGARNLVFLSRTGTDREAAKACVEELRALDVHVAIYRCDVSDSNSLETAMAQCKDEMPPIRGVIHAGMVLRDSIFVNMTHDDWQQALRPKVLGTQNLCKVFGTEDCSLDFFTIPSSSVGVVGNFGQSNYAAGGTFQDAVARYNAYTNNLPVTTLDLGMILSVGFVAENEYAAANLKKWGFLGITQEQFLAMVKSTILRPRRSVSESQILTGLGTRGMVDDGMNARPDEDYEIPFWFYDVKFSHLLQLDRGQASAGSSEGDVNFSALLRTAETMSAASQLCVDALLEKMSKVLMMPLEDLNAALPMAAYGVDSLVAVELRNWIFREMKVDLPVFELLGNNSLSEICEVIARRSSLVSDELKE</sequence>
<dbReference type="PANTHER" id="PTHR43775">
    <property type="entry name" value="FATTY ACID SYNTHASE"/>
    <property type="match status" value="1"/>
</dbReference>
<evidence type="ECO:0000259" key="10">
    <source>
        <dbReference type="PROSITE" id="PS52004"/>
    </source>
</evidence>
<evidence type="ECO:0000256" key="5">
    <source>
        <dbReference type="ARBA" id="ARBA00023002"/>
    </source>
</evidence>
<dbReference type="SMART" id="SM00826">
    <property type="entry name" value="PKS_DH"/>
    <property type="match status" value="1"/>
</dbReference>
<dbReference type="InterPro" id="IPR016039">
    <property type="entry name" value="Thiolase-like"/>
</dbReference>
<dbReference type="CDD" id="cd05195">
    <property type="entry name" value="enoyl_red"/>
    <property type="match status" value="1"/>
</dbReference>
<accession>A0A9P8G2U7</accession>
<dbReference type="InterPro" id="IPR020843">
    <property type="entry name" value="ER"/>
</dbReference>
<evidence type="ECO:0000256" key="8">
    <source>
        <dbReference type="PROSITE-ProRule" id="PRU01363"/>
    </source>
</evidence>
<dbReference type="Gene3D" id="3.40.50.150">
    <property type="entry name" value="Vaccinia Virus protein VP39"/>
    <property type="match status" value="1"/>
</dbReference>
<keyword evidence="2" id="KW-0597">Phosphoprotein</keyword>
<dbReference type="Pfam" id="PF23114">
    <property type="entry name" value="NAD-bd_HRPKS_sdrA"/>
    <property type="match status" value="1"/>
</dbReference>
<dbReference type="InterPro" id="IPR050091">
    <property type="entry name" value="PKS_NRPS_Biosynth_Enz"/>
</dbReference>
<dbReference type="FunFam" id="3.40.47.10:FF:000019">
    <property type="entry name" value="Polyketide synthase type I"/>
    <property type="match status" value="1"/>
</dbReference>
<dbReference type="SMART" id="SM00825">
    <property type="entry name" value="PKS_KS"/>
    <property type="match status" value="1"/>
</dbReference>
<feature type="domain" description="PKS/mFAS DH" evidence="11">
    <location>
        <begin position="947"/>
        <end position="1270"/>
    </location>
</feature>
<dbReference type="InterPro" id="IPR032821">
    <property type="entry name" value="PKS_assoc"/>
</dbReference>
<dbReference type="InterPro" id="IPR036291">
    <property type="entry name" value="NAD(P)-bd_dom_sf"/>
</dbReference>
<dbReference type="InterPro" id="IPR013217">
    <property type="entry name" value="Methyltransf_12"/>
</dbReference>
<dbReference type="PROSITE" id="PS00012">
    <property type="entry name" value="PHOSPHOPANTETHEINE"/>
    <property type="match status" value="1"/>
</dbReference>
<protein>
    <submittedName>
        <fullName evidence="12">Polyketide synthase</fullName>
    </submittedName>
</protein>
<feature type="domain" description="Carrier" evidence="9">
    <location>
        <begin position="2482"/>
        <end position="2559"/>
    </location>
</feature>
<evidence type="ECO:0000256" key="4">
    <source>
        <dbReference type="ARBA" id="ARBA00022857"/>
    </source>
</evidence>
<feature type="active site" description="Proton donor; for dehydratase activity" evidence="8">
    <location>
        <position position="1179"/>
    </location>
</feature>
<evidence type="ECO:0000256" key="1">
    <source>
        <dbReference type="ARBA" id="ARBA00022450"/>
    </source>
</evidence>
<dbReference type="GO" id="GO:1901336">
    <property type="term" value="P:lactone biosynthetic process"/>
    <property type="evidence" value="ECO:0007669"/>
    <property type="project" value="UniProtKB-ARBA"/>
</dbReference>
<dbReference type="FunFam" id="3.40.366.10:FF:000002">
    <property type="entry name" value="Probable polyketide synthase 2"/>
    <property type="match status" value="1"/>
</dbReference>
<dbReference type="InterPro" id="IPR016035">
    <property type="entry name" value="Acyl_Trfase/lysoPLipase"/>
</dbReference>
<dbReference type="GO" id="GO:0030639">
    <property type="term" value="P:polyketide biosynthetic process"/>
    <property type="evidence" value="ECO:0007669"/>
    <property type="project" value="UniProtKB-ARBA"/>
</dbReference>
<name>A0A9P8G2U7_AURME</name>
<dbReference type="PROSITE" id="PS52004">
    <property type="entry name" value="KS3_2"/>
    <property type="match status" value="1"/>
</dbReference>
<proteinExistence type="predicted"/>
<dbReference type="GO" id="GO:0031177">
    <property type="term" value="F:phosphopantetheine binding"/>
    <property type="evidence" value="ECO:0007669"/>
    <property type="project" value="InterPro"/>
</dbReference>
<dbReference type="InterPro" id="IPR018201">
    <property type="entry name" value="Ketoacyl_synth_AS"/>
</dbReference>
<dbReference type="InterPro" id="IPR049551">
    <property type="entry name" value="PKS_DH_C"/>
</dbReference>
<dbReference type="InterPro" id="IPR013968">
    <property type="entry name" value="PKS_KR"/>
</dbReference>
<dbReference type="InterPro" id="IPR016036">
    <property type="entry name" value="Malonyl_transacylase_ACP-bd"/>
</dbReference>
<evidence type="ECO:0000256" key="7">
    <source>
        <dbReference type="ARBA" id="ARBA00023315"/>
    </source>
</evidence>
<gene>
    <name evidence="12" type="ORF">KCU98_g1087</name>
</gene>
<dbReference type="CDD" id="cd02440">
    <property type="entry name" value="AdoMet_MTases"/>
    <property type="match status" value="1"/>
</dbReference>
<dbReference type="InterPro" id="IPR011032">
    <property type="entry name" value="GroES-like_sf"/>
</dbReference>
<evidence type="ECO:0000256" key="6">
    <source>
        <dbReference type="ARBA" id="ARBA00023268"/>
    </source>
</evidence>
<dbReference type="InterPro" id="IPR036736">
    <property type="entry name" value="ACP-like_sf"/>
</dbReference>
<reference evidence="12" key="2">
    <citation type="submission" date="2021-08" db="EMBL/GenBank/DDBJ databases">
        <authorList>
            <person name="Gostincar C."/>
            <person name="Sun X."/>
            <person name="Song Z."/>
            <person name="Gunde-Cimerman N."/>
        </authorList>
    </citation>
    <scope>NUCLEOTIDE SEQUENCE</scope>
    <source>
        <strain evidence="12">EXF-9298</strain>
    </source>
</reference>
<dbReference type="FunFam" id="3.40.50.720:FF:000209">
    <property type="entry name" value="Polyketide synthase Pks12"/>
    <property type="match status" value="1"/>
</dbReference>
<dbReference type="InterPro" id="IPR014030">
    <property type="entry name" value="Ketoacyl_synth_N"/>
</dbReference>
<dbReference type="InterPro" id="IPR049900">
    <property type="entry name" value="PKS_mFAS_DH"/>
</dbReference>
<dbReference type="EMBL" id="JAHFXS010000028">
    <property type="protein sequence ID" value="KAG9990495.1"/>
    <property type="molecule type" value="Genomic_DNA"/>
</dbReference>
<dbReference type="Pfam" id="PF08659">
    <property type="entry name" value="KR"/>
    <property type="match status" value="1"/>
</dbReference>
<dbReference type="PROSITE" id="PS52019">
    <property type="entry name" value="PKS_MFAS_DH"/>
    <property type="match status" value="1"/>
</dbReference>
<feature type="domain" description="Ketosynthase family 3 (KS3)" evidence="10">
    <location>
        <begin position="12"/>
        <end position="437"/>
    </location>
</feature>
<dbReference type="SUPFAM" id="SSF53335">
    <property type="entry name" value="S-adenosyl-L-methionine-dependent methyltransferases"/>
    <property type="match status" value="1"/>
</dbReference>
<dbReference type="GO" id="GO:0004312">
    <property type="term" value="F:fatty acid synthase activity"/>
    <property type="evidence" value="ECO:0007669"/>
    <property type="project" value="TreeGrafter"/>
</dbReference>
<reference evidence="12" key="1">
    <citation type="journal article" date="2021" name="J Fungi (Basel)">
        <title>Virulence traits and population genomics of the black yeast Aureobasidium melanogenum.</title>
        <authorList>
            <person name="Cernosa A."/>
            <person name="Sun X."/>
            <person name="Gostincar C."/>
            <person name="Fang C."/>
            <person name="Gunde-Cimerman N."/>
            <person name="Song Z."/>
        </authorList>
    </citation>
    <scope>NUCLEOTIDE SEQUENCE</scope>
    <source>
        <strain evidence="12">EXF-9298</strain>
    </source>
</reference>
<dbReference type="InterPro" id="IPR001227">
    <property type="entry name" value="Ac_transferase_dom_sf"/>
</dbReference>
<dbReference type="Proteomes" id="UP000729357">
    <property type="component" value="Unassembled WGS sequence"/>
</dbReference>
<dbReference type="SMART" id="SM00823">
    <property type="entry name" value="PKS_PP"/>
    <property type="match status" value="1"/>
</dbReference>
<dbReference type="Gene3D" id="3.40.47.10">
    <property type="match status" value="1"/>
</dbReference>
<dbReference type="Pfam" id="PF00698">
    <property type="entry name" value="Acyl_transf_1"/>
    <property type="match status" value="1"/>
</dbReference>
<dbReference type="Pfam" id="PF08242">
    <property type="entry name" value="Methyltransf_12"/>
    <property type="match status" value="1"/>
</dbReference>
<dbReference type="Gene3D" id="3.40.366.10">
    <property type="entry name" value="Malonyl-Coenzyme A Acyl Carrier Protein, domain 2"/>
    <property type="match status" value="1"/>
</dbReference>
<dbReference type="InterPro" id="IPR049552">
    <property type="entry name" value="PKS_DH_N"/>
</dbReference>
<dbReference type="SUPFAM" id="SSF52151">
    <property type="entry name" value="FabD/lysophospholipase-like"/>
    <property type="match status" value="1"/>
</dbReference>
<dbReference type="InterPro" id="IPR020807">
    <property type="entry name" value="PKS_DH"/>
</dbReference>
<dbReference type="SMART" id="SM00829">
    <property type="entry name" value="PKS_ER"/>
    <property type="match status" value="1"/>
</dbReference>
<dbReference type="InterPro" id="IPR029063">
    <property type="entry name" value="SAM-dependent_MTases_sf"/>
</dbReference>
<dbReference type="Pfam" id="PF14765">
    <property type="entry name" value="PS-DH"/>
    <property type="match status" value="1"/>
</dbReference>
<keyword evidence="3" id="KW-0808">Transferase</keyword>
<evidence type="ECO:0000259" key="9">
    <source>
        <dbReference type="PROSITE" id="PS50075"/>
    </source>
</evidence>
<dbReference type="SUPFAM" id="SSF51735">
    <property type="entry name" value="NAD(P)-binding Rossmann-fold domains"/>
    <property type="match status" value="2"/>
</dbReference>
<feature type="region of interest" description="N-terminal hotdog fold" evidence="8">
    <location>
        <begin position="947"/>
        <end position="1085"/>
    </location>
</feature>
<dbReference type="Gene3D" id="3.90.180.10">
    <property type="entry name" value="Medium-chain alcohol dehydrogenases, catalytic domain"/>
    <property type="match status" value="1"/>
</dbReference>
<dbReference type="InterPro" id="IPR020841">
    <property type="entry name" value="PKS_Beta-ketoAc_synthase_dom"/>
</dbReference>
<dbReference type="SUPFAM" id="SSF50129">
    <property type="entry name" value="GroES-like"/>
    <property type="match status" value="1"/>
</dbReference>
<keyword evidence="1" id="KW-0596">Phosphopantetheine</keyword>
<dbReference type="InterPro" id="IPR013149">
    <property type="entry name" value="ADH-like_C"/>
</dbReference>
<dbReference type="InterPro" id="IPR057326">
    <property type="entry name" value="KR_dom"/>
</dbReference>
<dbReference type="SUPFAM" id="SSF55048">
    <property type="entry name" value="Probable ACP-binding domain of malonyl-CoA ACP transacylase"/>
    <property type="match status" value="1"/>
</dbReference>
<keyword evidence="4" id="KW-0521">NADP</keyword>